<organism evidence="1 2">
    <name type="scientific">Dreissena polymorpha</name>
    <name type="common">Zebra mussel</name>
    <name type="synonym">Mytilus polymorpha</name>
    <dbReference type="NCBI Taxonomy" id="45954"/>
    <lineage>
        <taxon>Eukaryota</taxon>
        <taxon>Metazoa</taxon>
        <taxon>Spiralia</taxon>
        <taxon>Lophotrochozoa</taxon>
        <taxon>Mollusca</taxon>
        <taxon>Bivalvia</taxon>
        <taxon>Autobranchia</taxon>
        <taxon>Heteroconchia</taxon>
        <taxon>Euheterodonta</taxon>
        <taxon>Imparidentia</taxon>
        <taxon>Neoheterodontei</taxon>
        <taxon>Myida</taxon>
        <taxon>Dreissenoidea</taxon>
        <taxon>Dreissenidae</taxon>
        <taxon>Dreissena</taxon>
    </lineage>
</organism>
<dbReference type="Proteomes" id="UP000828390">
    <property type="component" value="Unassembled WGS sequence"/>
</dbReference>
<sequence>MGLWPLRKSAHFLKEAYVQHKLQTYSEFWKAMTPISCNTNGSRLAIDSACLKNFSASLGLLVRPYSRPMYRAGRWHL</sequence>
<dbReference type="EMBL" id="JAIWYP010000006">
    <property type="protein sequence ID" value="KAH3813350.1"/>
    <property type="molecule type" value="Genomic_DNA"/>
</dbReference>
<gene>
    <name evidence="1" type="ORF">DPMN_141805</name>
</gene>
<dbReference type="AlphaFoldDB" id="A0A9D4JIM7"/>
<evidence type="ECO:0000313" key="1">
    <source>
        <dbReference type="EMBL" id="KAH3813350.1"/>
    </source>
</evidence>
<accession>A0A9D4JIM7</accession>
<proteinExistence type="predicted"/>
<evidence type="ECO:0000313" key="2">
    <source>
        <dbReference type="Proteomes" id="UP000828390"/>
    </source>
</evidence>
<reference evidence="1" key="2">
    <citation type="submission" date="2020-11" db="EMBL/GenBank/DDBJ databases">
        <authorList>
            <person name="McCartney M.A."/>
            <person name="Auch B."/>
            <person name="Kono T."/>
            <person name="Mallez S."/>
            <person name="Becker A."/>
            <person name="Gohl D.M."/>
            <person name="Silverstein K.A.T."/>
            <person name="Koren S."/>
            <person name="Bechman K.B."/>
            <person name="Herman A."/>
            <person name="Abrahante J.E."/>
            <person name="Garbe J."/>
        </authorList>
    </citation>
    <scope>NUCLEOTIDE SEQUENCE</scope>
    <source>
        <strain evidence="1">Duluth1</strain>
        <tissue evidence="1">Whole animal</tissue>
    </source>
</reference>
<reference evidence="1" key="1">
    <citation type="journal article" date="2019" name="bioRxiv">
        <title>The Genome of the Zebra Mussel, Dreissena polymorpha: A Resource for Invasive Species Research.</title>
        <authorList>
            <person name="McCartney M.A."/>
            <person name="Auch B."/>
            <person name="Kono T."/>
            <person name="Mallez S."/>
            <person name="Zhang Y."/>
            <person name="Obille A."/>
            <person name="Becker A."/>
            <person name="Abrahante J.E."/>
            <person name="Garbe J."/>
            <person name="Badalamenti J.P."/>
            <person name="Herman A."/>
            <person name="Mangelson H."/>
            <person name="Liachko I."/>
            <person name="Sullivan S."/>
            <person name="Sone E.D."/>
            <person name="Koren S."/>
            <person name="Silverstein K.A.T."/>
            <person name="Beckman K.B."/>
            <person name="Gohl D.M."/>
        </authorList>
    </citation>
    <scope>NUCLEOTIDE SEQUENCE</scope>
    <source>
        <strain evidence="1">Duluth1</strain>
        <tissue evidence="1">Whole animal</tissue>
    </source>
</reference>
<comment type="caution">
    <text evidence="1">The sequence shown here is derived from an EMBL/GenBank/DDBJ whole genome shotgun (WGS) entry which is preliminary data.</text>
</comment>
<name>A0A9D4JIM7_DREPO</name>
<protein>
    <submittedName>
        <fullName evidence="1">Uncharacterized protein</fullName>
    </submittedName>
</protein>
<keyword evidence="2" id="KW-1185">Reference proteome</keyword>